<protein>
    <submittedName>
        <fullName evidence="2">Uncharacterized protein</fullName>
    </submittedName>
</protein>
<evidence type="ECO:0000256" key="1">
    <source>
        <dbReference type="SAM" id="MobiDB-lite"/>
    </source>
</evidence>
<name>A0A251TZ14_HELAN</name>
<dbReference type="Proteomes" id="UP000215914">
    <property type="component" value="Chromosome 9"/>
</dbReference>
<feature type="compositionally biased region" description="Polar residues" evidence="1">
    <location>
        <begin position="13"/>
        <end position="27"/>
    </location>
</feature>
<gene>
    <name evidence="2" type="ORF">HannXRQ_Chr09g0264581</name>
</gene>
<evidence type="ECO:0000313" key="2">
    <source>
        <dbReference type="EMBL" id="OTG15816.1"/>
    </source>
</evidence>
<feature type="compositionally biased region" description="Basic and acidic residues" evidence="1">
    <location>
        <begin position="1"/>
        <end position="11"/>
    </location>
</feature>
<proteinExistence type="predicted"/>
<feature type="region of interest" description="Disordered" evidence="1">
    <location>
        <begin position="1"/>
        <end position="27"/>
    </location>
</feature>
<evidence type="ECO:0000313" key="3">
    <source>
        <dbReference type="Proteomes" id="UP000215914"/>
    </source>
</evidence>
<dbReference type="InParanoid" id="A0A251TZ14"/>
<dbReference type="EMBL" id="CM007898">
    <property type="protein sequence ID" value="OTG15816.1"/>
    <property type="molecule type" value="Genomic_DNA"/>
</dbReference>
<organism evidence="2 3">
    <name type="scientific">Helianthus annuus</name>
    <name type="common">Common sunflower</name>
    <dbReference type="NCBI Taxonomy" id="4232"/>
    <lineage>
        <taxon>Eukaryota</taxon>
        <taxon>Viridiplantae</taxon>
        <taxon>Streptophyta</taxon>
        <taxon>Embryophyta</taxon>
        <taxon>Tracheophyta</taxon>
        <taxon>Spermatophyta</taxon>
        <taxon>Magnoliopsida</taxon>
        <taxon>eudicotyledons</taxon>
        <taxon>Gunneridae</taxon>
        <taxon>Pentapetalae</taxon>
        <taxon>asterids</taxon>
        <taxon>campanulids</taxon>
        <taxon>Asterales</taxon>
        <taxon>Asteraceae</taxon>
        <taxon>Asteroideae</taxon>
        <taxon>Heliantheae alliance</taxon>
        <taxon>Heliantheae</taxon>
        <taxon>Helianthus</taxon>
    </lineage>
</organism>
<dbReference type="AlphaFoldDB" id="A0A251TZ14"/>
<sequence>MARLKGNDHPNRSIGTHQKQNRLSNTPNITEITLRWRSCHGGEPPATTTPSSISLFLSLSWVKNPKRQKHHCDSGGVTVLLTAVTLRRTPLSLSLSSEPV</sequence>
<reference evidence="3" key="1">
    <citation type="journal article" date="2017" name="Nature">
        <title>The sunflower genome provides insights into oil metabolism, flowering and Asterid evolution.</title>
        <authorList>
            <person name="Badouin H."/>
            <person name="Gouzy J."/>
            <person name="Grassa C.J."/>
            <person name="Murat F."/>
            <person name="Staton S.E."/>
            <person name="Cottret L."/>
            <person name="Lelandais-Briere C."/>
            <person name="Owens G.L."/>
            <person name="Carrere S."/>
            <person name="Mayjonade B."/>
            <person name="Legrand L."/>
            <person name="Gill N."/>
            <person name="Kane N.C."/>
            <person name="Bowers J.E."/>
            <person name="Hubner S."/>
            <person name="Bellec A."/>
            <person name="Berard A."/>
            <person name="Berges H."/>
            <person name="Blanchet N."/>
            <person name="Boniface M.C."/>
            <person name="Brunel D."/>
            <person name="Catrice O."/>
            <person name="Chaidir N."/>
            <person name="Claudel C."/>
            <person name="Donnadieu C."/>
            <person name="Faraut T."/>
            <person name="Fievet G."/>
            <person name="Helmstetter N."/>
            <person name="King M."/>
            <person name="Knapp S.J."/>
            <person name="Lai Z."/>
            <person name="Le Paslier M.C."/>
            <person name="Lippi Y."/>
            <person name="Lorenzon L."/>
            <person name="Mandel J.R."/>
            <person name="Marage G."/>
            <person name="Marchand G."/>
            <person name="Marquand E."/>
            <person name="Bret-Mestries E."/>
            <person name="Morien E."/>
            <person name="Nambeesan S."/>
            <person name="Nguyen T."/>
            <person name="Pegot-Espagnet P."/>
            <person name="Pouilly N."/>
            <person name="Raftis F."/>
            <person name="Sallet E."/>
            <person name="Schiex T."/>
            <person name="Thomas J."/>
            <person name="Vandecasteele C."/>
            <person name="Vares D."/>
            <person name="Vear F."/>
            <person name="Vautrin S."/>
            <person name="Crespi M."/>
            <person name="Mangin B."/>
            <person name="Burke J.M."/>
            <person name="Salse J."/>
            <person name="Munos S."/>
            <person name="Vincourt P."/>
            <person name="Rieseberg L.H."/>
            <person name="Langlade N.B."/>
        </authorList>
    </citation>
    <scope>NUCLEOTIDE SEQUENCE [LARGE SCALE GENOMIC DNA]</scope>
    <source>
        <strain evidence="3">cv. SF193</strain>
    </source>
</reference>
<keyword evidence="3" id="KW-1185">Reference proteome</keyword>
<accession>A0A251TZ14</accession>